<protein>
    <submittedName>
        <fullName evidence="1">Uncharacterized protein</fullName>
    </submittedName>
</protein>
<name>A0A3M7SDA8_BRAPC</name>
<comment type="caution">
    <text evidence="1">The sequence shown here is derived from an EMBL/GenBank/DDBJ whole genome shotgun (WGS) entry which is preliminary data.</text>
</comment>
<accession>A0A3M7SDA8</accession>
<reference evidence="1 2" key="1">
    <citation type="journal article" date="2018" name="Sci. Rep.">
        <title>Genomic signatures of local adaptation to the degree of environmental predictability in rotifers.</title>
        <authorList>
            <person name="Franch-Gras L."/>
            <person name="Hahn C."/>
            <person name="Garcia-Roger E.M."/>
            <person name="Carmona M.J."/>
            <person name="Serra M."/>
            <person name="Gomez A."/>
        </authorList>
    </citation>
    <scope>NUCLEOTIDE SEQUENCE [LARGE SCALE GENOMIC DNA]</scope>
    <source>
        <strain evidence="1">HYR1</strain>
    </source>
</reference>
<sequence length="61" mass="6981">MCGFKEKTKMLQNIIFVHLIFAGLQYSKVFKIMVKIETLNTCCSDGVFGLGKNIFILEIYT</sequence>
<gene>
    <name evidence="1" type="ORF">BpHYR1_047001</name>
</gene>
<evidence type="ECO:0000313" key="2">
    <source>
        <dbReference type="Proteomes" id="UP000276133"/>
    </source>
</evidence>
<evidence type="ECO:0000313" key="1">
    <source>
        <dbReference type="EMBL" id="RNA33803.1"/>
    </source>
</evidence>
<dbReference type="EMBL" id="REGN01001578">
    <property type="protein sequence ID" value="RNA33803.1"/>
    <property type="molecule type" value="Genomic_DNA"/>
</dbReference>
<dbReference type="AlphaFoldDB" id="A0A3M7SDA8"/>
<dbReference type="Proteomes" id="UP000276133">
    <property type="component" value="Unassembled WGS sequence"/>
</dbReference>
<keyword evidence="2" id="KW-1185">Reference proteome</keyword>
<organism evidence="1 2">
    <name type="scientific">Brachionus plicatilis</name>
    <name type="common">Marine rotifer</name>
    <name type="synonym">Brachionus muelleri</name>
    <dbReference type="NCBI Taxonomy" id="10195"/>
    <lineage>
        <taxon>Eukaryota</taxon>
        <taxon>Metazoa</taxon>
        <taxon>Spiralia</taxon>
        <taxon>Gnathifera</taxon>
        <taxon>Rotifera</taxon>
        <taxon>Eurotatoria</taxon>
        <taxon>Monogononta</taxon>
        <taxon>Pseudotrocha</taxon>
        <taxon>Ploima</taxon>
        <taxon>Brachionidae</taxon>
        <taxon>Brachionus</taxon>
    </lineage>
</organism>
<proteinExistence type="predicted"/>